<feature type="compositionally biased region" description="Basic residues" evidence="2">
    <location>
        <begin position="517"/>
        <end position="527"/>
    </location>
</feature>
<dbReference type="SUPFAM" id="SSF82185">
    <property type="entry name" value="Histone H3 K4-specific methyltransferase SET7/9 N-terminal domain"/>
    <property type="match status" value="1"/>
</dbReference>
<accession>A0ABP0J4E7</accession>
<feature type="compositionally biased region" description="Basic residues" evidence="2">
    <location>
        <begin position="438"/>
        <end position="456"/>
    </location>
</feature>
<keyword evidence="6" id="KW-1185">Reference proteome</keyword>
<organism evidence="5 6">
    <name type="scientific">Durusdinium trenchii</name>
    <dbReference type="NCBI Taxonomy" id="1381693"/>
    <lineage>
        <taxon>Eukaryota</taxon>
        <taxon>Sar</taxon>
        <taxon>Alveolata</taxon>
        <taxon>Dinophyceae</taxon>
        <taxon>Suessiales</taxon>
        <taxon>Symbiodiniaceae</taxon>
        <taxon>Durusdinium</taxon>
    </lineage>
</organism>
<keyword evidence="3" id="KW-0812">Transmembrane</keyword>
<feature type="compositionally biased region" description="Low complexity" evidence="2">
    <location>
        <begin position="227"/>
        <end position="240"/>
    </location>
</feature>
<keyword evidence="3" id="KW-1133">Transmembrane helix</keyword>
<dbReference type="EMBL" id="CAXAMN010004446">
    <property type="protein sequence ID" value="CAK9009214.1"/>
    <property type="molecule type" value="Genomic_DNA"/>
</dbReference>
<feature type="region of interest" description="Disordered" evidence="2">
    <location>
        <begin position="221"/>
        <end position="291"/>
    </location>
</feature>
<dbReference type="InterPro" id="IPR003409">
    <property type="entry name" value="MORN"/>
</dbReference>
<dbReference type="PANTHER" id="PTHR43215">
    <property type="entry name" value="RADIAL SPOKE HEAD 1 HOMOLOG"/>
    <property type="match status" value="1"/>
</dbReference>
<feature type="compositionally biased region" description="Polar residues" evidence="2">
    <location>
        <begin position="1008"/>
        <end position="1027"/>
    </location>
</feature>
<dbReference type="Proteomes" id="UP001642484">
    <property type="component" value="Unassembled WGS sequence"/>
</dbReference>
<feature type="compositionally biased region" description="Basic and acidic residues" evidence="2">
    <location>
        <begin position="241"/>
        <end position="255"/>
    </location>
</feature>
<dbReference type="InterPro" id="IPR036034">
    <property type="entry name" value="PDZ_sf"/>
</dbReference>
<dbReference type="Gene3D" id="2.20.110.10">
    <property type="entry name" value="Histone H3 K4-specific methyltransferase SET7/9 N-terminal domain"/>
    <property type="match status" value="3"/>
</dbReference>
<feature type="compositionally biased region" description="Low complexity" evidence="2">
    <location>
        <begin position="269"/>
        <end position="286"/>
    </location>
</feature>
<evidence type="ECO:0000256" key="2">
    <source>
        <dbReference type="SAM" id="MobiDB-lite"/>
    </source>
</evidence>
<proteinExistence type="predicted"/>
<feature type="domain" description="PDZ" evidence="4">
    <location>
        <begin position="82"/>
        <end position="143"/>
    </location>
</feature>
<evidence type="ECO:0000313" key="6">
    <source>
        <dbReference type="Proteomes" id="UP001642484"/>
    </source>
</evidence>
<evidence type="ECO:0000256" key="1">
    <source>
        <dbReference type="ARBA" id="ARBA00022737"/>
    </source>
</evidence>
<dbReference type="SUPFAM" id="SSF50156">
    <property type="entry name" value="PDZ domain-like"/>
    <property type="match status" value="1"/>
</dbReference>
<evidence type="ECO:0000313" key="5">
    <source>
        <dbReference type="EMBL" id="CAK9009214.1"/>
    </source>
</evidence>
<feature type="compositionally biased region" description="Low complexity" evidence="2">
    <location>
        <begin position="608"/>
        <end position="620"/>
    </location>
</feature>
<dbReference type="PROSITE" id="PS50106">
    <property type="entry name" value="PDZ"/>
    <property type="match status" value="1"/>
</dbReference>
<comment type="caution">
    <text evidence="5">The sequence shown here is derived from an EMBL/GenBank/DDBJ whole genome shotgun (WGS) entry which is preliminary data.</text>
</comment>
<dbReference type="Gene3D" id="2.30.42.10">
    <property type="match status" value="1"/>
</dbReference>
<evidence type="ECO:0000256" key="3">
    <source>
        <dbReference type="SAM" id="Phobius"/>
    </source>
</evidence>
<gene>
    <name evidence="5" type="ORF">CCMP2556_LOCUS9552</name>
</gene>
<feature type="region of interest" description="Disordered" evidence="2">
    <location>
        <begin position="380"/>
        <end position="527"/>
    </location>
</feature>
<evidence type="ECO:0000259" key="4">
    <source>
        <dbReference type="PROSITE" id="PS50106"/>
    </source>
</evidence>
<feature type="region of interest" description="Disordered" evidence="2">
    <location>
        <begin position="1003"/>
        <end position="1027"/>
    </location>
</feature>
<name>A0ABP0J4E7_9DINO</name>
<dbReference type="Pfam" id="PF02493">
    <property type="entry name" value="MORN"/>
    <property type="match status" value="5"/>
</dbReference>
<feature type="transmembrane region" description="Helical" evidence="3">
    <location>
        <begin position="31"/>
        <end position="53"/>
    </location>
</feature>
<protein>
    <recommendedName>
        <fullName evidence="4">PDZ domain-containing protein</fullName>
    </recommendedName>
</protein>
<keyword evidence="1" id="KW-0677">Repeat</keyword>
<sequence>MGLIAWLQVVRDSQAAQAANMDFLALLDQGLSFANVGWWLVLMFIVAFLATAVTRPTRSGVRKIRAPSKSQAPDDVTKDYMEVHLERLDRGEPWGLVWHVQGYKAQRFLIAGLEPKSPAGRARLRAQGRGLRRGDELLSVNGKCQFQLMCQELASAQKLSLQFLKAEVVLPLESESEVEVSSSSSRSPSQNRTEEILCEKEATPESQSETELVSQSFTVEVSQTQMSSASGSGSASGSASRGRDAAIKRADGLSKERRKLRKGEAFHFSNSASGSGSGSEQASGASKCPSTDWEYMMDNRPGSLMHTELPSRIDARHLPQQPSNNVVIVAGSQAIALQTASAFGTVVGGGVFPMQVRGRQLPILPSSQMAAAPMIETCYEPGLDPPFPPVPEPARQTRRQASKDSSGSSEAPLRAGSAPPGGCSIEAPSPPPQAVSLRPKRTYRSGKKVRAKRTRAAIRAMATGELPQAKEPSTSTVPEPMPAVPEAKPRAARSGSAPPTAHRGVPNPEPEEARLFNKPRRRAGKKVRQRMEHAIARRREQALMAEAAESCRMVSDDEAPHVAPRPTGAAPSAARAAVTRSVMARAAKRADSPVSTVSTAISTAAATVSAAASSSTAGTSEGQGVMPRRSFYVRRPLPTMAEGAPETAKRRGDGFIVKGEMPSEVGQAVFRKAWQPSLRTFIQKCSPRERSAAHGFVPYFELEDPPVCFSFPMPLTDMIHLVQQVNHRTHPKALESDLGRKAFGFGREDLDGGASYYEGEFKLFLRSGHGTLENTETGHKYVGEFIADKRDGKGKQMWPDGSQYDGEWQKGRKHGYGTYIGTTNLKYEGEWHDGSRHGRGVQEYANGDKYDGWWYNGQCSGLGIYYFADGSQYQGAWNHGKYDGAGILYSANGDRERLTYFEGRLMKREVLPPSPPPAVSNKSRPGIFCDPLLSQDRLFAVQPTVLPSNAGDGQLLIKRDCDNYDLSAPPLRMKPRQPHRELDDLLGDSIETITGGDTIETVTGGDTLSSALTAGPSTDESTFVTEP</sequence>
<keyword evidence="3" id="KW-0472">Membrane</keyword>
<feature type="region of interest" description="Disordered" evidence="2">
    <location>
        <begin position="608"/>
        <end position="629"/>
    </location>
</feature>
<dbReference type="PANTHER" id="PTHR43215:SF14">
    <property type="entry name" value="RADIAL SPOKE HEAD 1 HOMOLOG"/>
    <property type="match status" value="1"/>
</dbReference>
<dbReference type="SMART" id="SM00698">
    <property type="entry name" value="MORN"/>
    <property type="match status" value="6"/>
</dbReference>
<feature type="compositionally biased region" description="Pro residues" evidence="2">
    <location>
        <begin position="383"/>
        <end position="392"/>
    </location>
</feature>
<dbReference type="InterPro" id="IPR001478">
    <property type="entry name" value="PDZ"/>
</dbReference>
<reference evidence="5 6" key="1">
    <citation type="submission" date="2024-02" db="EMBL/GenBank/DDBJ databases">
        <authorList>
            <person name="Chen Y."/>
            <person name="Shah S."/>
            <person name="Dougan E. K."/>
            <person name="Thang M."/>
            <person name="Chan C."/>
        </authorList>
    </citation>
    <scope>NUCLEOTIDE SEQUENCE [LARGE SCALE GENOMIC DNA]</scope>
</reference>